<evidence type="ECO:0000313" key="1">
    <source>
        <dbReference type="EMBL" id="CAH2046138.1"/>
    </source>
</evidence>
<accession>A0ABN8I2T2</accession>
<proteinExistence type="predicted"/>
<name>A0ABN8I2T2_9NEOP</name>
<protein>
    <submittedName>
        <fullName evidence="1">Uncharacterized protein</fullName>
    </submittedName>
</protein>
<organism evidence="1 2">
    <name type="scientific">Iphiclides podalirius</name>
    <name type="common">scarce swallowtail</name>
    <dbReference type="NCBI Taxonomy" id="110791"/>
    <lineage>
        <taxon>Eukaryota</taxon>
        <taxon>Metazoa</taxon>
        <taxon>Ecdysozoa</taxon>
        <taxon>Arthropoda</taxon>
        <taxon>Hexapoda</taxon>
        <taxon>Insecta</taxon>
        <taxon>Pterygota</taxon>
        <taxon>Neoptera</taxon>
        <taxon>Endopterygota</taxon>
        <taxon>Lepidoptera</taxon>
        <taxon>Glossata</taxon>
        <taxon>Ditrysia</taxon>
        <taxon>Papilionoidea</taxon>
        <taxon>Papilionidae</taxon>
        <taxon>Papilioninae</taxon>
        <taxon>Iphiclides</taxon>
    </lineage>
</organism>
<reference evidence="1" key="1">
    <citation type="submission" date="2022-03" db="EMBL/GenBank/DDBJ databases">
        <authorList>
            <person name="Martin H S."/>
        </authorList>
    </citation>
    <scope>NUCLEOTIDE SEQUENCE</scope>
</reference>
<dbReference type="EMBL" id="OW152828">
    <property type="protein sequence ID" value="CAH2046138.1"/>
    <property type="molecule type" value="Genomic_DNA"/>
</dbReference>
<gene>
    <name evidence="1" type="ORF">IPOD504_LOCUS5384</name>
</gene>
<dbReference type="Proteomes" id="UP000837857">
    <property type="component" value="Chromosome 16"/>
</dbReference>
<keyword evidence="2" id="KW-1185">Reference proteome</keyword>
<sequence length="93" mass="9968">MDIDLGLCNNEDCVPCSTETWSGLGVGGGLRRRLACGAAKPQSMRAAPAEVPGILEEEKFGRLDCFPLLEFWTPNPGLGLAGANADRRPPRRT</sequence>
<feature type="non-terminal residue" evidence="1">
    <location>
        <position position="93"/>
    </location>
</feature>
<evidence type="ECO:0000313" key="2">
    <source>
        <dbReference type="Proteomes" id="UP000837857"/>
    </source>
</evidence>